<reference evidence="2 3" key="1">
    <citation type="journal article" date="2019" name="Sci. Rep.">
        <title>Orb-weaving spider Araneus ventricosus genome elucidates the spidroin gene catalogue.</title>
        <authorList>
            <person name="Kono N."/>
            <person name="Nakamura H."/>
            <person name="Ohtoshi R."/>
            <person name="Moran D.A.P."/>
            <person name="Shinohara A."/>
            <person name="Yoshida Y."/>
            <person name="Fujiwara M."/>
            <person name="Mori M."/>
            <person name="Tomita M."/>
            <person name="Arakawa K."/>
        </authorList>
    </citation>
    <scope>NUCLEOTIDE SEQUENCE [LARGE SCALE GENOMIC DNA]</scope>
</reference>
<evidence type="ECO:0000313" key="2">
    <source>
        <dbReference type="EMBL" id="GBM13676.1"/>
    </source>
</evidence>
<dbReference type="AlphaFoldDB" id="A0A4Y2DC64"/>
<sequence length="113" mass="12847">MHRRWRPLNGKVNKPYPNPHNPGRSGKTPIRHSPDLPEEKVDRSTLHHVRRDIPVSLMTGKATYPNILKLSHTSTSDAPRLPWSTGVATLSLATSRRHTDLTILEQVRFEDNS</sequence>
<comment type="caution">
    <text evidence="2">The sequence shown here is derived from an EMBL/GenBank/DDBJ whole genome shotgun (WGS) entry which is preliminary data.</text>
</comment>
<organism evidence="2 3">
    <name type="scientific">Araneus ventricosus</name>
    <name type="common">Orbweaver spider</name>
    <name type="synonym">Epeira ventricosa</name>
    <dbReference type="NCBI Taxonomy" id="182803"/>
    <lineage>
        <taxon>Eukaryota</taxon>
        <taxon>Metazoa</taxon>
        <taxon>Ecdysozoa</taxon>
        <taxon>Arthropoda</taxon>
        <taxon>Chelicerata</taxon>
        <taxon>Arachnida</taxon>
        <taxon>Araneae</taxon>
        <taxon>Araneomorphae</taxon>
        <taxon>Entelegynae</taxon>
        <taxon>Araneoidea</taxon>
        <taxon>Araneidae</taxon>
        <taxon>Araneus</taxon>
    </lineage>
</organism>
<protein>
    <submittedName>
        <fullName evidence="2">Uncharacterized protein</fullName>
    </submittedName>
</protein>
<keyword evidence="3" id="KW-1185">Reference proteome</keyword>
<evidence type="ECO:0000313" key="3">
    <source>
        <dbReference type="Proteomes" id="UP000499080"/>
    </source>
</evidence>
<dbReference type="Proteomes" id="UP000499080">
    <property type="component" value="Unassembled WGS sequence"/>
</dbReference>
<feature type="region of interest" description="Disordered" evidence="1">
    <location>
        <begin position="1"/>
        <end position="47"/>
    </location>
</feature>
<accession>A0A4Y2DC64</accession>
<name>A0A4Y2DC64_ARAVE</name>
<evidence type="ECO:0000256" key="1">
    <source>
        <dbReference type="SAM" id="MobiDB-lite"/>
    </source>
</evidence>
<gene>
    <name evidence="2" type="ORF">AVEN_148198_1</name>
</gene>
<proteinExistence type="predicted"/>
<dbReference type="EMBL" id="BGPR01000332">
    <property type="protein sequence ID" value="GBM13676.1"/>
    <property type="molecule type" value="Genomic_DNA"/>
</dbReference>
<feature type="compositionally biased region" description="Basic and acidic residues" evidence="1">
    <location>
        <begin position="32"/>
        <end position="45"/>
    </location>
</feature>